<evidence type="ECO:0000256" key="3">
    <source>
        <dbReference type="ARBA" id="ARBA00022737"/>
    </source>
</evidence>
<keyword evidence="6" id="KW-0539">Nucleus</keyword>
<feature type="transmembrane region" description="Helical" evidence="9">
    <location>
        <begin position="579"/>
        <end position="600"/>
    </location>
</feature>
<dbReference type="SUPFAM" id="SSF57667">
    <property type="entry name" value="beta-beta-alpha zinc fingers"/>
    <property type="match status" value="1"/>
</dbReference>
<dbReference type="GO" id="GO:0000785">
    <property type="term" value="C:chromatin"/>
    <property type="evidence" value="ECO:0007669"/>
    <property type="project" value="TreeGrafter"/>
</dbReference>
<evidence type="ECO:0000256" key="7">
    <source>
        <dbReference type="PROSITE-ProRule" id="PRU00042"/>
    </source>
</evidence>
<evidence type="ECO:0000256" key="1">
    <source>
        <dbReference type="ARBA" id="ARBA00004123"/>
    </source>
</evidence>
<dbReference type="OrthoDB" id="654211at2759"/>
<dbReference type="GeneID" id="34520484"/>
<feature type="transmembrane region" description="Helical" evidence="9">
    <location>
        <begin position="620"/>
        <end position="638"/>
    </location>
</feature>
<gene>
    <name evidence="11" type="ORF">KUCA_T00003077001</name>
</gene>
<dbReference type="RefSeq" id="XP_022459096.1">
    <property type="nucleotide sequence ID" value="XM_022603386.1"/>
</dbReference>
<evidence type="ECO:0000256" key="4">
    <source>
        <dbReference type="ARBA" id="ARBA00022771"/>
    </source>
</evidence>
<keyword evidence="9" id="KW-1133">Transmembrane helix</keyword>
<name>W6MWA4_9ASCO</name>
<feature type="compositionally biased region" description="Low complexity" evidence="8">
    <location>
        <begin position="91"/>
        <end position="117"/>
    </location>
</feature>
<dbReference type="Proteomes" id="UP000019384">
    <property type="component" value="Unassembled WGS sequence"/>
</dbReference>
<dbReference type="EMBL" id="HG793127">
    <property type="protein sequence ID" value="CDK27100.1"/>
    <property type="molecule type" value="Genomic_DNA"/>
</dbReference>
<evidence type="ECO:0000256" key="8">
    <source>
        <dbReference type="SAM" id="MobiDB-lite"/>
    </source>
</evidence>
<evidence type="ECO:0000259" key="10">
    <source>
        <dbReference type="PROSITE" id="PS50157"/>
    </source>
</evidence>
<evidence type="ECO:0000256" key="5">
    <source>
        <dbReference type="ARBA" id="ARBA00022833"/>
    </source>
</evidence>
<evidence type="ECO:0000313" key="12">
    <source>
        <dbReference type="Proteomes" id="UP000019384"/>
    </source>
</evidence>
<dbReference type="PANTHER" id="PTHR40626:SF34">
    <property type="entry name" value="ZINC FINGER PROTEIN YGR067C"/>
    <property type="match status" value="1"/>
</dbReference>
<accession>W6MWA4</accession>
<dbReference type="InterPro" id="IPR051059">
    <property type="entry name" value="VerF-like"/>
</dbReference>
<comment type="subcellular location">
    <subcellularLocation>
        <location evidence="1">Nucleus</location>
    </subcellularLocation>
</comment>
<keyword evidence="3" id="KW-0677">Repeat</keyword>
<keyword evidence="5" id="KW-0862">Zinc</keyword>
<dbReference type="SMART" id="SM00355">
    <property type="entry name" value="ZnF_C2H2"/>
    <property type="match status" value="2"/>
</dbReference>
<dbReference type="PROSITE" id="PS00028">
    <property type="entry name" value="ZINC_FINGER_C2H2_1"/>
    <property type="match status" value="2"/>
</dbReference>
<dbReference type="GO" id="GO:0000978">
    <property type="term" value="F:RNA polymerase II cis-regulatory region sequence-specific DNA binding"/>
    <property type="evidence" value="ECO:0007669"/>
    <property type="project" value="InterPro"/>
</dbReference>
<feature type="region of interest" description="Disordered" evidence="8">
    <location>
        <begin position="90"/>
        <end position="133"/>
    </location>
</feature>
<reference evidence="11" key="2">
    <citation type="submission" date="2014-02" db="EMBL/GenBank/DDBJ databases">
        <title>Complete DNA sequence of /Kuraishia capsulata/ illustrates novel genomic features among budding yeasts (/Saccharomycotina/).</title>
        <authorList>
            <person name="Morales L."/>
            <person name="Noel B."/>
            <person name="Porcel B."/>
            <person name="Marcet-Houben M."/>
            <person name="Hullo M-F."/>
            <person name="Sacerdot C."/>
            <person name="Tekaia F."/>
            <person name="Leh-Louis V."/>
            <person name="Despons L."/>
            <person name="Khanna V."/>
            <person name="Aury J-M."/>
            <person name="Barbe V."/>
            <person name="Couloux A."/>
            <person name="Labadie K."/>
            <person name="Pelletier E."/>
            <person name="Souciet J-L."/>
            <person name="Boekhout T."/>
            <person name="Gabaldon T."/>
            <person name="Wincker P."/>
            <person name="Dujon B."/>
        </authorList>
    </citation>
    <scope>NUCLEOTIDE SEQUENCE</scope>
    <source>
        <strain evidence="11">CBS 1993</strain>
    </source>
</reference>
<evidence type="ECO:0000256" key="6">
    <source>
        <dbReference type="ARBA" id="ARBA00023242"/>
    </source>
</evidence>
<sequence>MSKRYICSFCARSFSRSEHKLRHERSHTKEKPFNCTLCHHSFVRRDLLQRHCRTVHGLLVKSNIESAISTTPLSSEQRAQARTPDFRVGRQFQPSQQQQQPSQQQQQQQPEQTSVSPTSDFADPEDEPVISSNPNVLTEKTIVTLLTLSKKFSHITRDLSLDSSLSNYLLVYGTKCLNKLPILDPAKLTNLASSNELFYLVVCIGACECGDFEDATKLFNIAWNIIIGKISSYEINYNSANFNQFIENLIVLCSISISYFSQFSAEQNKLAIQIDVLFEYLNNIISTQIANSKQSSHPFVKNYLWHAYILLSQYSFVYNKSPSSLHLYLLDKNVPKEDSRSQLPLKVLLKNLTMTSNVTADNQSLKHSMGFTEQLIICGLMNELQLIKFNDAQAAVVNSRLQLRSGVYDDDRNLLHNAIILANKSFNYGHSNYLERCKNTNSDFNIGVIRDERDGTSDSAATSKGALALVNRFVNDQDQIGFLNLLIITKRRLLLNCPLKYTDLLASYVFLPKDETNWSMLALTLKEFLYNVETTYGVPSRLQVEFDLSKFFPLQGVWLTTDDIYTNLFEYIGAGFSNFLVINNNLGITSLPLIFLGIIFVNKSLNKQIIYLKLPENKRLFLEFVVSNFLVLFRILLYHRSHSRYLNGDKHSNVNDDVYEDGEFHEEDCSMLSAILYAIKDLGANVDHGLENARGRSRSITIGEFINNKSKEPKVESVREILSDDLQFFFYFKNLEKCLFVWLSVLDVEPQKLERFSVALKSCLGNLVYSKLELIQKDSSPVLSHSVLDYQPLVSHQPQPMRSPNSSHSGSSSFGFKNLDEVKAYNPPQYNAPQVQVPQQAQQFTRGESPKGSVSDNFIHNLDQNSKPIIVLPPLQFSKRESLI</sequence>
<dbReference type="PANTHER" id="PTHR40626">
    <property type="entry name" value="MIP31509P"/>
    <property type="match status" value="1"/>
</dbReference>
<dbReference type="InterPro" id="IPR013087">
    <property type="entry name" value="Znf_C2H2_type"/>
</dbReference>
<protein>
    <recommendedName>
        <fullName evidence="10">C2H2-type domain-containing protein</fullName>
    </recommendedName>
</protein>
<dbReference type="AlphaFoldDB" id="W6MWA4"/>
<keyword evidence="12" id="KW-1185">Reference proteome</keyword>
<dbReference type="GO" id="GO:0005634">
    <property type="term" value="C:nucleus"/>
    <property type="evidence" value="ECO:0007669"/>
    <property type="project" value="UniProtKB-SubCell"/>
</dbReference>
<keyword evidence="9" id="KW-0812">Transmembrane</keyword>
<keyword evidence="4 7" id="KW-0863">Zinc-finger</keyword>
<organism evidence="11 12">
    <name type="scientific">Kuraishia capsulata CBS 1993</name>
    <dbReference type="NCBI Taxonomy" id="1382522"/>
    <lineage>
        <taxon>Eukaryota</taxon>
        <taxon>Fungi</taxon>
        <taxon>Dikarya</taxon>
        <taxon>Ascomycota</taxon>
        <taxon>Saccharomycotina</taxon>
        <taxon>Pichiomycetes</taxon>
        <taxon>Pichiales</taxon>
        <taxon>Pichiaceae</taxon>
        <taxon>Kuraishia</taxon>
    </lineage>
</organism>
<dbReference type="PROSITE" id="PS50157">
    <property type="entry name" value="ZINC_FINGER_C2H2_2"/>
    <property type="match status" value="2"/>
</dbReference>
<feature type="domain" description="C2H2-type" evidence="10">
    <location>
        <begin position="5"/>
        <end position="32"/>
    </location>
</feature>
<evidence type="ECO:0000313" key="11">
    <source>
        <dbReference type="EMBL" id="CDK27100.1"/>
    </source>
</evidence>
<feature type="compositionally biased region" description="Low complexity" evidence="8">
    <location>
        <begin position="828"/>
        <end position="843"/>
    </location>
</feature>
<keyword evidence="9" id="KW-0472">Membrane</keyword>
<dbReference type="Gene3D" id="3.30.160.60">
    <property type="entry name" value="Classic Zinc Finger"/>
    <property type="match status" value="2"/>
</dbReference>
<feature type="domain" description="C2H2-type" evidence="10">
    <location>
        <begin position="33"/>
        <end position="56"/>
    </location>
</feature>
<dbReference type="GO" id="GO:0008270">
    <property type="term" value="F:zinc ion binding"/>
    <property type="evidence" value="ECO:0007669"/>
    <property type="project" value="UniProtKB-KW"/>
</dbReference>
<proteinExistence type="predicted"/>
<keyword evidence="2" id="KW-0479">Metal-binding</keyword>
<reference evidence="11" key="1">
    <citation type="submission" date="2013-12" db="EMBL/GenBank/DDBJ databases">
        <authorList>
            <person name="Genoscope - CEA"/>
        </authorList>
    </citation>
    <scope>NUCLEOTIDE SEQUENCE</scope>
    <source>
        <strain evidence="11">CBS 1993</strain>
    </source>
</reference>
<dbReference type="GO" id="GO:0000981">
    <property type="term" value="F:DNA-binding transcription factor activity, RNA polymerase II-specific"/>
    <property type="evidence" value="ECO:0007669"/>
    <property type="project" value="InterPro"/>
</dbReference>
<dbReference type="InterPro" id="IPR036236">
    <property type="entry name" value="Znf_C2H2_sf"/>
</dbReference>
<dbReference type="HOGENOM" id="CLU_317625_0_0_1"/>
<evidence type="ECO:0000256" key="2">
    <source>
        <dbReference type="ARBA" id="ARBA00022723"/>
    </source>
</evidence>
<feature type="region of interest" description="Disordered" evidence="8">
    <location>
        <begin position="828"/>
        <end position="853"/>
    </location>
</feature>
<dbReference type="STRING" id="1382522.W6MWA4"/>
<evidence type="ECO:0000256" key="9">
    <source>
        <dbReference type="SAM" id="Phobius"/>
    </source>
</evidence>